<gene>
    <name evidence="16" type="ORF">DEA37_0008754</name>
</gene>
<dbReference type="InterPro" id="IPR012677">
    <property type="entry name" value="Nucleotide-bd_a/b_plait_sf"/>
</dbReference>
<evidence type="ECO:0000259" key="13">
    <source>
        <dbReference type="PROSITE" id="PS50961"/>
    </source>
</evidence>
<dbReference type="Pfam" id="PF21358">
    <property type="entry name" value="Ezh2_MCSS"/>
    <property type="match status" value="1"/>
</dbReference>
<dbReference type="Pfam" id="PF18264">
    <property type="entry name" value="preSET_CXC"/>
    <property type="match status" value="1"/>
</dbReference>
<dbReference type="PROSITE" id="PS50961">
    <property type="entry name" value="HTH_LA"/>
    <property type="match status" value="1"/>
</dbReference>
<dbReference type="InterPro" id="IPR048358">
    <property type="entry name" value="EZH1/2_MCSS"/>
</dbReference>
<dbReference type="Gene3D" id="1.10.10.10">
    <property type="entry name" value="Winged helix-like DNA-binding domain superfamily/Winged helix DNA-binding domain"/>
    <property type="match status" value="1"/>
</dbReference>
<sequence length="1379" mass="152522">MVELEPVEAKIIKQVEYYFSDLNLSRDKFMKEVIAENDGWISLETMLKFNRLKCLSEDADVIKKALLKSTSGLLEVGPNGVRRNPSSTVPDSFDAVFSAYKDRSVYVKGFATDATLDEIIEWLETVGGKTLNVHMRRLPKDKKFKGSIFAVFEKKEDAEKFLSCSDAATYNGNSMTRMYREDYWKGKREEKSAKMEARVLKTTAAEAERDEKVASRMSVGSLLELSGLPKIDKDQTNTSENGKEEPDDDTNASEDVPVENGKQTSEGLTVLALKQWLIDKLGADHPVAWIDVEPAEGKAIVRFKTANAAEPALTKLQAVFGEGKPIIYANCPLSGRVLSGDEEVAHWKIIFDAQLHKAQKRRGGRQMVRNDPPPNENEVLNAQNKVAVSRGRCRSKLVTSLRRRSTTNGMSRLNSTGVADRRRRLQTLIREIYQEIRRNQLISKWSQVCDLMASNRRLLSDQMVVVKAANLASSSLASDVSYGHWNDFDSLQSRTVCPCPLAEPVEVPQVYNQFGRFEARIAGKTYCVGLNMIPQIDPVPTVCTWAPVQHNFSVEDETELANLPYMGDDQAQEDVSFLEELLNNYDGRLHGNFPFEFEEELLVPLVLEVNRRWPTIGRQCGLPGRTGDQAQLQSTVPNELNLSVQPPPHKNRPISPTKRSNRVKRARSELDQVIDTVSSPPDIRPTAAKRSRRSRCFTQVINESPTRMEAQPTAFIDGQSVSLSESLDLVLKSEERNPFHATPISPVKCESTSSAALPSQESVPRESYSPMRSKRLGDCGITDAVFTVAEEAVLCSPNLDNPVEIATAMKNGLSDPPSRSEALHSFRALFCRRCFKYDCALHPYKSTQSMWSHRWPLTNVTNIEADAAYCNRSCVRQTLAPSHDDLQNIRNSLKVTGTAWTATEVSLFQVLAPMFIPFGHSSYNQYTWCCTLARLLGTRTCSEVLHYTSSRPTASLLAPDSGQLAQLRVPGIGVEWNRRSASATSLVDINDTAGGGVSCNGTGDEGHCTQRVEDGSLGMAPTALAFGHFSARRKKWRKRRLKKSMLPGPLARRLAEDDDDSQPNGNATNGNGSHANGGSLLASGCFAHQYHPCDHPGQRCDESCSCRQAGTFCEKFCQCPADCSNRFLGCRCRGQCNTKLCPCLLAVRECDPDLCLSCGAQQPGRGVGPNGATGSTLDASILLQPVVPSSTVVGTCRNVAIQRGWRKHLLMAPSDVAGWGIFIMDSAEKNDFIYEYCGEIISQDEADRRGKIYDKTMSSFLFNLNRDFVVDATRKGNKIRFANHSVNPNCHAKVMMVNGDHRIGIFAKRAIAPGEELFFDYRYGPTEQLKYVGIERDTEATNVHSQTLGTPSDLHALTSAVTPVVGGTVGPSALSMVAL</sequence>
<evidence type="ECO:0000256" key="4">
    <source>
        <dbReference type="ARBA" id="ARBA00022691"/>
    </source>
</evidence>
<dbReference type="Pfam" id="PF00076">
    <property type="entry name" value="RRM_1"/>
    <property type="match status" value="1"/>
</dbReference>
<dbReference type="Proteomes" id="UP000324629">
    <property type="component" value="Unassembled WGS sequence"/>
</dbReference>
<keyword evidence="17" id="KW-1185">Reference proteome</keyword>
<evidence type="ECO:0000256" key="6">
    <source>
        <dbReference type="ARBA" id="ARBA00023015"/>
    </source>
</evidence>
<dbReference type="InterPro" id="IPR006630">
    <property type="entry name" value="La_HTH"/>
</dbReference>
<feature type="domain" description="SET" evidence="12">
    <location>
        <begin position="1207"/>
        <end position="1322"/>
    </location>
</feature>
<dbReference type="InterPro" id="IPR036390">
    <property type="entry name" value="WH_DNA-bd_sf"/>
</dbReference>
<feature type="region of interest" description="Disordered" evidence="10">
    <location>
        <begin position="1038"/>
        <end position="1074"/>
    </location>
</feature>
<dbReference type="PRINTS" id="PR00302">
    <property type="entry name" value="LUPUSLA"/>
</dbReference>
<feature type="domain" description="RRM" evidence="11">
    <location>
        <begin position="103"/>
        <end position="207"/>
    </location>
</feature>
<dbReference type="Pfam" id="PF08777">
    <property type="entry name" value="RRM_3"/>
    <property type="match status" value="1"/>
</dbReference>
<dbReference type="Gene3D" id="3.30.70.330">
    <property type="match status" value="2"/>
</dbReference>
<evidence type="ECO:0000256" key="9">
    <source>
        <dbReference type="PROSITE-ProRule" id="PRU00332"/>
    </source>
</evidence>
<feature type="compositionally biased region" description="Polar residues" evidence="10">
    <location>
        <begin position="1062"/>
        <end position="1074"/>
    </location>
</feature>
<comment type="caution">
    <text evidence="16">The sequence shown here is derived from an EMBL/GenBank/DDBJ whole genome shotgun (WGS) entry which is preliminary data.</text>
</comment>
<reference evidence="16 17" key="1">
    <citation type="journal article" date="2019" name="Gigascience">
        <title>Whole-genome sequence of the oriental lung fluke Paragonimus westermani.</title>
        <authorList>
            <person name="Oey H."/>
            <person name="Zakrzewski M."/>
            <person name="Narain K."/>
            <person name="Devi K.R."/>
            <person name="Agatsuma T."/>
            <person name="Nawaratna S."/>
            <person name="Gobert G.N."/>
            <person name="Jones M.K."/>
            <person name="Ragan M.A."/>
            <person name="McManus D.P."/>
            <person name="Krause L."/>
        </authorList>
    </citation>
    <scope>NUCLEOTIDE SEQUENCE [LARGE SCALE GENOMIC DNA]</scope>
    <source>
        <strain evidence="16 17">IND2009</strain>
    </source>
</reference>
<dbReference type="InterPro" id="IPR026489">
    <property type="entry name" value="CXC_dom"/>
</dbReference>
<dbReference type="GO" id="GO:0003682">
    <property type="term" value="F:chromatin binding"/>
    <property type="evidence" value="ECO:0007669"/>
    <property type="project" value="TreeGrafter"/>
</dbReference>
<feature type="region of interest" description="Disordered" evidence="10">
    <location>
        <begin position="741"/>
        <end position="771"/>
    </location>
</feature>
<dbReference type="InterPro" id="IPR000504">
    <property type="entry name" value="RRM_dom"/>
</dbReference>
<dbReference type="CDD" id="cd10519">
    <property type="entry name" value="SET_EZH"/>
    <property type="match status" value="1"/>
</dbReference>
<evidence type="ECO:0000313" key="16">
    <source>
        <dbReference type="EMBL" id="KAA3675309.1"/>
    </source>
</evidence>
<dbReference type="CDD" id="cd12291">
    <property type="entry name" value="RRM1_La"/>
    <property type="match status" value="1"/>
</dbReference>
<dbReference type="SUPFAM" id="SSF46785">
    <property type="entry name" value="Winged helix' DNA-binding domain"/>
    <property type="match status" value="1"/>
</dbReference>
<dbReference type="SMART" id="SM00715">
    <property type="entry name" value="LA"/>
    <property type="match status" value="1"/>
</dbReference>
<dbReference type="GO" id="GO:0006396">
    <property type="term" value="P:RNA processing"/>
    <property type="evidence" value="ECO:0007669"/>
    <property type="project" value="InterPro"/>
</dbReference>
<dbReference type="PROSITE" id="PS50102">
    <property type="entry name" value="RRM"/>
    <property type="match status" value="1"/>
</dbReference>
<protein>
    <recommendedName>
        <fullName evidence="1">[histone H3]-lysine(27) N-trimethyltransferase</fullName>
        <ecNumber evidence="1">2.1.1.356</ecNumber>
    </recommendedName>
</protein>
<dbReference type="GO" id="GO:1990904">
    <property type="term" value="C:ribonucleoprotein complex"/>
    <property type="evidence" value="ECO:0007669"/>
    <property type="project" value="UniProtKB-UniRule"/>
</dbReference>
<dbReference type="GO" id="GO:0140951">
    <property type="term" value="F:histone H3K27 trimethyltransferase activity"/>
    <property type="evidence" value="ECO:0007669"/>
    <property type="project" value="UniProtKB-EC"/>
</dbReference>
<keyword evidence="5 9" id="KW-0694">RNA-binding</keyword>
<proteinExistence type="predicted"/>
<evidence type="ECO:0000313" key="17">
    <source>
        <dbReference type="Proteomes" id="UP000324629"/>
    </source>
</evidence>
<keyword evidence="6" id="KW-0805">Transcription regulation</keyword>
<dbReference type="SMART" id="SM00317">
    <property type="entry name" value="SET"/>
    <property type="match status" value="1"/>
</dbReference>
<dbReference type="FunFam" id="2.170.270.10:FF:000001">
    <property type="entry name" value="Putative histone-lysine N-methyltransferase EZH2"/>
    <property type="match status" value="1"/>
</dbReference>
<dbReference type="InterPro" id="IPR046341">
    <property type="entry name" value="SET_dom_sf"/>
</dbReference>
<dbReference type="InterPro" id="IPR041355">
    <property type="entry name" value="Pre-SET_CXC"/>
</dbReference>
<keyword evidence="4" id="KW-0949">S-adenosyl-L-methionine</keyword>
<dbReference type="PROSITE" id="PS51633">
    <property type="entry name" value="CXC"/>
    <property type="match status" value="1"/>
</dbReference>
<evidence type="ECO:0000259" key="14">
    <source>
        <dbReference type="PROSITE" id="PS51633"/>
    </source>
</evidence>
<dbReference type="SUPFAM" id="SSF82199">
    <property type="entry name" value="SET domain"/>
    <property type="match status" value="1"/>
</dbReference>
<feature type="domain" description="CXC" evidence="14">
    <location>
        <begin position="1051"/>
        <end position="1175"/>
    </location>
</feature>
<keyword evidence="2 16" id="KW-0489">Methyltransferase</keyword>
<feature type="compositionally biased region" description="Polar residues" evidence="10">
    <location>
        <begin position="750"/>
        <end position="762"/>
    </location>
</feature>
<evidence type="ECO:0000259" key="15">
    <source>
        <dbReference type="PROSITE" id="PS51939"/>
    </source>
</evidence>
<evidence type="ECO:0000256" key="7">
    <source>
        <dbReference type="ARBA" id="ARBA00023163"/>
    </source>
</evidence>
<comment type="catalytic activity">
    <reaction evidence="8">
        <text>L-lysyl(27)-[histone H3] + 3 S-adenosyl-L-methionine = N(6),N(6),N(6)-trimethyl-L-lysyl(27)-[histone H3] + 3 S-adenosyl-L-homocysteine + 3 H(+)</text>
        <dbReference type="Rhea" id="RHEA:60292"/>
        <dbReference type="Rhea" id="RHEA-COMP:15535"/>
        <dbReference type="Rhea" id="RHEA-COMP:15548"/>
        <dbReference type="ChEBI" id="CHEBI:15378"/>
        <dbReference type="ChEBI" id="CHEBI:29969"/>
        <dbReference type="ChEBI" id="CHEBI:57856"/>
        <dbReference type="ChEBI" id="CHEBI:59789"/>
        <dbReference type="ChEBI" id="CHEBI:61961"/>
        <dbReference type="EC" id="2.1.1.356"/>
    </reaction>
</comment>
<keyword evidence="7" id="KW-0804">Transcription</keyword>
<feature type="region of interest" description="Disordered" evidence="10">
    <location>
        <begin position="229"/>
        <end position="263"/>
    </location>
</feature>
<evidence type="ECO:0000256" key="5">
    <source>
        <dbReference type="ARBA" id="ARBA00022884"/>
    </source>
</evidence>
<dbReference type="SMART" id="SM00360">
    <property type="entry name" value="RRM"/>
    <property type="match status" value="1"/>
</dbReference>
<dbReference type="PROSITE" id="PS51939">
    <property type="entry name" value="XRRM"/>
    <property type="match status" value="1"/>
</dbReference>
<dbReference type="Pfam" id="PF00856">
    <property type="entry name" value="SET"/>
    <property type="match status" value="1"/>
</dbReference>
<evidence type="ECO:0000259" key="11">
    <source>
        <dbReference type="PROSITE" id="PS50102"/>
    </source>
</evidence>
<dbReference type="PANTHER" id="PTHR45747">
    <property type="entry name" value="HISTONE-LYSINE N-METHYLTRANSFERASE E(Z)"/>
    <property type="match status" value="1"/>
</dbReference>
<evidence type="ECO:0000256" key="2">
    <source>
        <dbReference type="ARBA" id="ARBA00022603"/>
    </source>
</evidence>
<dbReference type="InterPro" id="IPR035979">
    <property type="entry name" value="RBD_domain_sf"/>
</dbReference>
<dbReference type="InterPro" id="IPR036388">
    <property type="entry name" value="WH-like_DNA-bd_sf"/>
</dbReference>
<dbReference type="InterPro" id="IPR002344">
    <property type="entry name" value="Lupus_La"/>
</dbReference>
<dbReference type="GO" id="GO:0035098">
    <property type="term" value="C:ESC/E(Z) complex"/>
    <property type="evidence" value="ECO:0007669"/>
    <property type="project" value="TreeGrafter"/>
</dbReference>
<dbReference type="PANTHER" id="PTHR45747:SF4">
    <property type="entry name" value="HISTONE-LYSINE N-METHYLTRANSFERASE E(Z)"/>
    <property type="match status" value="1"/>
</dbReference>
<dbReference type="InterPro" id="IPR045318">
    <property type="entry name" value="EZH1/2-like"/>
</dbReference>
<dbReference type="InterPro" id="IPR014886">
    <property type="entry name" value="La_xRRM"/>
</dbReference>
<dbReference type="Pfam" id="PF05383">
    <property type="entry name" value="La"/>
    <property type="match status" value="1"/>
</dbReference>
<evidence type="ECO:0000256" key="8">
    <source>
        <dbReference type="ARBA" id="ARBA00048568"/>
    </source>
</evidence>
<dbReference type="CDD" id="cd08028">
    <property type="entry name" value="LARP_3"/>
    <property type="match status" value="1"/>
</dbReference>
<evidence type="ECO:0000256" key="3">
    <source>
        <dbReference type="ARBA" id="ARBA00022679"/>
    </source>
</evidence>
<dbReference type="GO" id="GO:0032259">
    <property type="term" value="P:methylation"/>
    <property type="evidence" value="ECO:0007669"/>
    <property type="project" value="UniProtKB-KW"/>
</dbReference>
<accession>A0A5J4NIZ1</accession>
<evidence type="ECO:0000256" key="10">
    <source>
        <dbReference type="SAM" id="MobiDB-lite"/>
    </source>
</evidence>
<feature type="region of interest" description="Disordered" evidence="10">
    <location>
        <begin position="638"/>
        <end position="671"/>
    </location>
</feature>
<feature type="domain" description="XRRM" evidence="15">
    <location>
        <begin position="255"/>
        <end position="378"/>
    </location>
</feature>
<dbReference type="GO" id="GO:0003723">
    <property type="term" value="F:RNA binding"/>
    <property type="evidence" value="ECO:0007669"/>
    <property type="project" value="UniProtKB-UniRule"/>
</dbReference>
<dbReference type="EC" id="2.1.1.356" evidence="1"/>
<keyword evidence="3 16" id="KW-0808">Transferase</keyword>
<dbReference type="SUPFAM" id="SSF54928">
    <property type="entry name" value="RNA-binding domain, RBD"/>
    <property type="match status" value="1"/>
</dbReference>
<evidence type="ECO:0000256" key="1">
    <source>
        <dbReference type="ARBA" id="ARBA00012186"/>
    </source>
</evidence>
<dbReference type="PROSITE" id="PS50280">
    <property type="entry name" value="SET"/>
    <property type="match status" value="1"/>
</dbReference>
<evidence type="ECO:0000259" key="12">
    <source>
        <dbReference type="PROSITE" id="PS50280"/>
    </source>
</evidence>
<organism evidence="16 17">
    <name type="scientific">Paragonimus westermani</name>
    <dbReference type="NCBI Taxonomy" id="34504"/>
    <lineage>
        <taxon>Eukaryota</taxon>
        <taxon>Metazoa</taxon>
        <taxon>Spiralia</taxon>
        <taxon>Lophotrochozoa</taxon>
        <taxon>Platyhelminthes</taxon>
        <taxon>Trematoda</taxon>
        <taxon>Digenea</taxon>
        <taxon>Plagiorchiida</taxon>
        <taxon>Troglotremata</taxon>
        <taxon>Troglotrematidae</taxon>
        <taxon>Paragonimus</taxon>
    </lineage>
</organism>
<feature type="domain" description="HTH La-type RNA-binding" evidence="13">
    <location>
        <begin position="1"/>
        <end position="93"/>
    </location>
</feature>
<dbReference type="EMBL" id="QNGE01002593">
    <property type="protein sequence ID" value="KAA3675309.1"/>
    <property type="molecule type" value="Genomic_DNA"/>
</dbReference>
<dbReference type="GO" id="GO:0031507">
    <property type="term" value="P:heterochromatin formation"/>
    <property type="evidence" value="ECO:0007669"/>
    <property type="project" value="TreeGrafter"/>
</dbReference>
<dbReference type="InterPro" id="IPR001214">
    <property type="entry name" value="SET_dom"/>
</dbReference>
<name>A0A5J4NIZ1_9TREM</name>
<dbReference type="Gene3D" id="2.170.270.10">
    <property type="entry name" value="SET domain"/>
    <property type="match status" value="1"/>
</dbReference>